<sequence length="313" mass="33137">MDKSNIQQLPVGMADQRGGKIMEVSDASSEKLFSTVADKDTDLGVGTLTENEDQDARTLVIPKISGLERSQEKSQDLSPDGSQEPLFDPVVPQNPCPQVFQPFVQPHSEQPSEAPSPKPPAIQTTEPSHSSQPKAPQKSEAPEVATHPTGAPPQIQHLPSPGEPVRQIPPGAPLQPPSQSLAQQLSAYNSSSLSLNSLSSRSSTPAKTQAPPPPHIPRHPSASPFSISLPSPNTHHTFTPTLQPAAHSHHPNMFAPPTALPPPPPLTSGTLQVPGHPTGSAYSEQDILRQELNTRFLASQSADRGASLGPPPT</sequence>
<dbReference type="InterPro" id="IPR023246">
    <property type="entry name" value="AUTS2"/>
</dbReference>
<feature type="compositionally biased region" description="Polar residues" evidence="2">
    <location>
        <begin position="122"/>
        <end position="134"/>
    </location>
</feature>
<evidence type="ECO:0000256" key="1">
    <source>
        <dbReference type="ARBA" id="ARBA00022553"/>
    </source>
</evidence>
<protein>
    <submittedName>
        <fullName evidence="3">Uncharacterized protein</fullName>
    </submittedName>
</protein>
<proteinExistence type="predicted"/>
<comment type="caution">
    <text evidence="3">The sequence shown here is derived from an EMBL/GenBank/DDBJ whole genome shotgun (WGS) entry which is preliminary data.</text>
</comment>
<evidence type="ECO:0000313" key="3">
    <source>
        <dbReference type="EMBL" id="KAJ7308930.1"/>
    </source>
</evidence>
<dbReference type="OrthoDB" id="10060000at2759"/>
<dbReference type="Proteomes" id="UP001142489">
    <property type="component" value="Unassembled WGS sequence"/>
</dbReference>
<dbReference type="EMBL" id="JAPFRF010000017">
    <property type="protein sequence ID" value="KAJ7308930.1"/>
    <property type="molecule type" value="Genomic_DNA"/>
</dbReference>
<feature type="region of interest" description="Disordered" evidence="2">
    <location>
        <begin position="43"/>
        <end position="285"/>
    </location>
</feature>
<feature type="compositionally biased region" description="Polar residues" evidence="2">
    <location>
        <begin position="225"/>
        <end position="242"/>
    </location>
</feature>
<gene>
    <name evidence="3" type="ORF">JRQ81_008208</name>
</gene>
<dbReference type="PANTHER" id="PTHR14429">
    <property type="entry name" value="FIBROSIN FAMILY MEMBER"/>
    <property type="match status" value="1"/>
</dbReference>
<feature type="compositionally biased region" description="Low complexity" evidence="2">
    <location>
        <begin position="177"/>
        <end position="206"/>
    </location>
</feature>
<organism evidence="3 4">
    <name type="scientific">Phrynocephalus forsythii</name>
    <dbReference type="NCBI Taxonomy" id="171643"/>
    <lineage>
        <taxon>Eukaryota</taxon>
        <taxon>Metazoa</taxon>
        <taxon>Chordata</taxon>
        <taxon>Craniata</taxon>
        <taxon>Vertebrata</taxon>
        <taxon>Euteleostomi</taxon>
        <taxon>Lepidosauria</taxon>
        <taxon>Squamata</taxon>
        <taxon>Bifurcata</taxon>
        <taxon>Unidentata</taxon>
        <taxon>Episquamata</taxon>
        <taxon>Toxicofera</taxon>
        <taxon>Iguania</taxon>
        <taxon>Acrodonta</taxon>
        <taxon>Agamidae</taxon>
        <taxon>Agaminae</taxon>
        <taxon>Phrynocephalus</taxon>
    </lineage>
</organism>
<evidence type="ECO:0000256" key="2">
    <source>
        <dbReference type="SAM" id="MobiDB-lite"/>
    </source>
</evidence>
<reference evidence="3" key="1">
    <citation type="journal article" date="2023" name="DNA Res.">
        <title>Chromosome-level genome assembly of Phrynocephalus forsythii using third-generation DNA sequencing and Hi-C analysis.</title>
        <authorList>
            <person name="Qi Y."/>
            <person name="Zhao W."/>
            <person name="Zhao Y."/>
            <person name="Niu C."/>
            <person name="Cao S."/>
            <person name="Zhang Y."/>
        </authorList>
    </citation>
    <scope>NUCLEOTIDE SEQUENCE</scope>
    <source>
        <tissue evidence="3">Muscle</tissue>
    </source>
</reference>
<dbReference type="AlphaFoldDB" id="A0A9Q0XBZ0"/>
<accession>A0A9Q0XBZ0</accession>
<feature type="compositionally biased region" description="Low complexity" evidence="2">
    <location>
        <begin position="89"/>
        <end position="106"/>
    </location>
</feature>
<dbReference type="PANTHER" id="PTHR14429:SF5">
    <property type="entry name" value="AUTISM SUSCEPTIBILITY GENE 2 PROTEIN"/>
    <property type="match status" value="1"/>
</dbReference>
<keyword evidence="4" id="KW-1185">Reference proteome</keyword>
<keyword evidence="1" id="KW-0597">Phosphoprotein</keyword>
<name>A0A9Q0XBZ0_9SAUR</name>
<evidence type="ECO:0000313" key="4">
    <source>
        <dbReference type="Proteomes" id="UP001142489"/>
    </source>
</evidence>
<dbReference type="PRINTS" id="PR01217">
    <property type="entry name" value="PRICHEXTENSN"/>
</dbReference>
<feature type="region of interest" description="Disordered" evidence="2">
    <location>
        <begin position="294"/>
        <end position="313"/>
    </location>
</feature>